<dbReference type="AlphaFoldDB" id="A0A4Y7TNB8"/>
<feature type="transmembrane region" description="Helical" evidence="1">
    <location>
        <begin position="18"/>
        <end position="40"/>
    </location>
</feature>
<sequence>MDDISETPEPRRARDRSFYAALFAVVLPLWAVVPASWLFVAHSLFTSRVWRFGVAGQTAFFLALCEVLFSLHHYHLATHVAGLSPFTPADIAEIQVAFRRMLKAGMANLPEDGGDPESLFTERPGSPEEEIVKLQRHDPRAIDFRNCLRTWFCKVPWSHIKRRNLERWLYWAMYNSELPESDKIPAQYRKVMDSGLDLLQKRLGCQLEEGENPSLSAMTLTIDPVQIWSRPFAFYALVKSANWWLRGHYLREYNVRHGRHNGLEYLIRYPAGGWDHFNDPRPLVFIHGLGLGLVQYHLTLSHLFQSVTDRPILVIIQPHISQDIFHPHFLEPLNRHQFGEKLTALLKKLDWIDGHDYYGDSTEYEEEDEIKVAKALNAKKHGVTLLSHSNGSYIHAWILKNHPRIVKRSCFVDPVTFCSWEGDVCYNFLYRTPKTGIELLMKYFVGTELGVANLLQRHFDWVSNSLWYEEIPNARDPSKTLFVMGGQDAIINATRIKHYLTSHGIRKNLCYDPDAKHGQALMSGGIGHTEIFRWLNEPEHHPEPFH</sequence>
<reference evidence="2 3" key="1">
    <citation type="journal article" date="2019" name="Nat. Ecol. Evol.">
        <title>Megaphylogeny resolves global patterns of mushroom evolution.</title>
        <authorList>
            <person name="Varga T."/>
            <person name="Krizsan K."/>
            <person name="Foldi C."/>
            <person name="Dima B."/>
            <person name="Sanchez-Garcia M."/>
            <person name="Sanchez-Ramirez S."/>
            <person name="Szollosi G.J."/>
            <person name="Szarkandi J.G."/>
            <person name="Papp V."/>
            <person name="Albert L."/>
            <person name="Andreopoulos W."/>
            <person name="Angelini C."/>
            <person name="Antonin V."/>
            <person name="Barry K.W."/>
            <person name="Bougher N.L."/>
            <person name="Buchanan P."/>
            <person name="Buyck B."/>
            <person name="Bense V."/>
            <person name="Catcheside P."/>
            <person name="Chovatia M."/>
            <person name="Cooper J."/>
            <person name="Damon W."/>
            <person name="Desjardin D."/>
            <person name="Finy P."/>
            <person name="Geml J."/>
            <person name="Haridas S."/>
            <person name="Hughes K."/>
            <person name="Justo A."/>
            <person name="Karasinski D."/>
            <person name="Kautmanova I."/>
            <person name="Kiss B."/>
            <person name="Kocsube S."/>
            <person name="Kotiranta H."/>
            <person name="LaButti K.M."/>
            <person name="Lechner B.E."/>
            <person name="Liimatainen K."/>
            <person name="Lipzen A."/>
            <person name="Lukacs Z."/>
            <person name="Mihaltcheva S."/>
            <person name="Morgado L.N."/>
            <person name="Niskanen T."/>
            <person name="Noordeloos M.E."/>
            <person name="Ohm R.A."/>
            <person name="Ortiz-Santana B."/>
            <person name="Ovrebo C."/>
            <person name="Racz N."/>
            <person name="Riley R."/>
            <person name="Savchenko A."/>
            <person name="Shiryaev A."/>
            <person name="Soop K."/>
            <person name="Spirin V."/>
            <person name="Szebenyi C."/>
            <person name="Tomsovsky M."/>
            <person name="Tulloss R.E."/>
            <person name="Uehling J."/>
            <person name="Grigoriev I.V."/>
            <person name="Vagvolgyi C."/>
            <person name="Papp T."/>
            <person name="Martin F.M."/>
            <person name="Miettinen O."/>
            <person name="Hibbett D.S."/>
            <person name="Nagy L.G."/>
        </authorList>
    </citation>
    <scope>NUCLEOTIDE SEQUENCE [LARGE SCALE GENOMIC DNA]</scope>
    <source>
        <strain evidence="2 3">FP101781</strain>
    </source>
</reference>
<keyword evidence="1" id="KW-0472">Membrane</keyword>
<dbReference type="STRING" id="71717.A0A4Y7TNB8"/>
<evidence type="ECO:0008006" key="4">
    <source>
        <dbReference type="Google" id="ProtNLM"/>
    </source>
</evidence>
<dbReference type="Proteomes" id="UP000298030">
    <property type="component" value="Unassembled WGS sequence"/>
</dbReference>
<dbReference type="SUPFAM" id="SSF53474">
    <property type="entry name" value="alpha/beta-Hydrolases"/>
    <property type="match status" value="1"/>
</dbReference>
<keyword evidence="3" id="KW-1185">Reference proteome</keyword>
<evidence type="ECO:0000256" key="1">
    <source>
        <dbReference type="SAM" id="Phobius"/>
    </source>
</evidence>
<protein>
    <recommendedName>
        <fullName evidence="4">Alpha/beta-hydrolase</fullName>
    </recommendedName>
</protein>
<proteinExistence type="predicted"/>
<evidence type="ECO:0000313" key="2">
    <source>
        <dbReference type="EMBL" id="TEB35680.1"/>
    </source>
</evidence>
<organism evidence="2 3">
    <name type="scientific">Coprinellus micaceus</name>
    <name type="common">Glistening ink-cap mushroom</name>
    <name type="synonym">Coprinus micaceus</name>
    <dbReference type="NCBI Taxonomy" id="71717"/>
    <lineage>
        <taxon>Eukaryota</taxon>
        <taxon>Fungi</taxon>
        <taxon>Dikarya</taxon>
        <taxon>Basidiomycota</taxon>
        <taxon>Agaricomycotina</taxon>
        <taxon>Agaricomycetes</taxon>
        <taxon>Agaricomycetidae</taxon>
        <taxon>Agaricales</taxon>
        <taxon>Agaricineae</taxon>
        <taxon>Psathyrellaceae</taxon>
        <taxon>Coprinellus</taxon>
    </lineage>
</organism>
<keyword evidence="1" id="KW-0812">Transmembrane</keyword>
<accession>A0A4Y7TNB8</accession>
<name>A0A4Y7TNB8_COPMI</name>
<dbReference type="EMBL" id="QPFP01000007">
    <property type="protein sequence ID" value="TEB35680.1"/>
    <property type="molecule type" value="Genomic_DNA"/>
</dbReference>
<evidence type="ECO:0000313" key="3">
    <source>
        <dbReference type="Proteomes" id="UP000298030"/>
    </source>
</evidence>
<dbReference type="PANTHER" id="PTHR37471:SF1">
    <property type="entry name" value="AB HYDROLASE-1 DOMAIN-CONTAINING PROTEIN"/>
    <property type="match status" value="1"/>
</dbReference>
<comment type="caution">
    <text evidence="2">The sequence shown here is derived from an EMBL/GenBank/DDBJ whole genome shotgun (WGS) entry which is preliminary data.</text>
</comment>
<dbReference type="OrthoDB" id="6431331at2759"/>
<gene>
    <name evidence="2" type="ORF">FA13DRAFT_1788294</name>
</gene>
<dbReference type="Gene3D" id="3.40.50.1820">
    <property type="entry name" value="alpha/beta hydrolase"/>
    <property type="match status" value="1"/>
</dbReference>
<dbReference type="PANTHER" id="PTHR37471">
    <property type="entry name" value="UNNAMED PRODUCT"/>
    <property type="match status" value="1"/>
</dbReference>
<dbReference type="InterPro" id="IPR029058">
    <property type="entry name" value="AB_hydrolase_fold"/>
</dbReference>
<keyword evidence="1" id="KW-1133">Transmembrane helix</keyword>